<sequence>MPLNLDIFMKNLVRRTSSFTREQGKKLIKEAYVKDVKGKSIDGIYHIYGSVLNDDKNWDYNTHIKINMQNSDIMGTNCSCETFKENSKHIKNYVCKHISATNDVFYSLAKKKMQKNKLKSNNKPKLVKEKNEEHKGQEKRFLSLDINIKHMLKEGITLFNCEFRIGTGNLNLILDLKDFLYKNSLKKPLKFNDGFTYNPLKDEFLDEDKRVLQFVASHKDMISGRYLRLKQNNLKDFLKLIDEKKKINFNFNSINYEVKVKKENVPVALTLKEGKEGFILSHHKKFPIILNNSGDVMFFDRNLYLPRKRQLEYYIPIHKLFLKNNTITYKKSLENLRSLLEELKNISKNIVLDENIRVFKEKLMKTTFNLYKNKEKVYCNVKIDYCGYIIDLIRDEKDNSFLRDLKSEKYIEFQLERFKFIKREEDFCFIGSEEEIYELLSKGIKKLKELGEVLLSEELKAFKVLDSSFISSELIELSNFYKLKFDFGNFELRELMESIEAMKRGDHFYRTNKVYLDLEDPGIVNFLNLLDDLGLENIKDNEVYIDKSKVLYIQEKLKDRNLSFIKGGNVLQEIVGKLLNKEFKRKLVPKALNAELRPYQKEGFKWINEITDLGFGGVLADDMGLGKTLQIIAFLLSQKKSKSIVVVPTSVIYNWMDEFEKFAPSIRVGLVHGSKSKRDKVLRDFKRGLGIKIEEKNLKEKSYEKYDVLLTTYGTLKNDEKAYENLSFDYCIIDEAQNIKNPSAQATLSVKNIKSRCNIALTGTPIENNLMELWSIFDFVMPGYLFTKERFRERFILDESNLSELKSLITPFILRRLKEEVLSELPEKLEKKYLVEMKGKQKQLYSFYVNAIKNQLNENKSSEKSGRDKINLFAYLTKLREICLDPSLVVPDYKGGSSKLTVVKEIVKDASESGKKILLFSQFTSVLQKIEEDFKKEDISYLYLDGGTSAKDRVERVKKFNEDSNIKVFLISLKAGGVGLNLTSASVVIHFDPWWNPAVEDQATDRAHRFGQENKVEVIKLVAKDTIEEKIVLMQEDKRELIQSLMDGKTMDGKGLKRLTEEEISKLFE</sequence>
<dbReference type="InterPro" id="IPR000330">
    <property type="entry name" value="SNF2_N"/>
</dbReference>
<feature type="domain" description="Helicase ATP-binding" evidence="4">
    <location>
        <begin position="608"/>
        <end position="783"/>
    </location>
</feature>
<dbReference type="GO" id="GO:0005524">
    <property type="term" value="F:ATP binding"/>
    <property type="evidence" value="ECO:0007669"/>
    <property type="project" value="InterPro"/>
</dbReference>
<dbReference type="Gene3D" id="3.40.50.300">
    <property type="entry name" value="P-loop containing nucleotide triphosphate hydrolases"/>
    <property type="match status" value="1"/>
</dbReference>
<dbReference type="SMART" id="SM00487">
    <property type="entry name" value="DEXDc"/>
    <property type="match status" value="1"/>
</dbReference>
<dbReference type="InterPro" id="IPR049730">
    <property type="entry name" value="SNF2/RAD54-like_C"/>
</dbReference>
<dbReference type="KEGG" id="cpr:CPR_0986"/>
<organism evidence="6 7">
    <name type="scientific">Clostridium perfringens (strain SM101 / Type A)</name>
    <dbReference type="NCBI Taxonomy" id="289380"/>
    <lineage>
        <taxon>Bacteria</taxon>
        <taxon>Bacillati</taxon>
        <taxon>Bacillota</taxon>
        <taxon>Clostridia</taxon>
        <taxon>Eubacteriales</taxon>
        <taxon>Clostridiaceae</taxon>
        <taxon>Clostridium</taxon>
    </lineage>
</organism>
<dbReference type="InterPro" id="IPR050496">
    <property type="entry name" value="SNF2_RAD54_helicase_repair"/>
</dbReference>
<keyword evidence="6" id="KW-0547">Nucleotide-binding</keyword>
<dbReference type="BioCyc" id="CPER289380:GI76-1004-MONOMER"/>
<evidence type="ECO:0000313" key="7">
    <source>
        <dbReference type="Proteomes" id="UP000001824"/>
    </source>
</evidence>
<feature type="domain" description="SWIM-type" evidence="3">
    <location>
        <begin position="62"/>
        <end position="106"/>
    </location>
</feature>
<keyword evidence="1" id="KW-0378">Hydrolase</keyword>
<dbReference type="EMBL" id="CP000312">
    <property type="protein sequence ID" value="ABG87267.1"/>
    <property type="molecule type" value="Genomic_DNA"/>
</dbReference>
<dbReference type="InterPro" id="IPR007527">
    <property type="entry name" value="Znf_SWIM"/>
</dbReference>
<dbReference type="SUPFAM" id="SSF52540">
    <property type="entry name" value="P-loop containing nucleoside triphosphate hydrolases"/>
    <property type="match status" value="2"/>
</dbReference>
<dbReference type="GO" id="GO:0004386">
    <property type="term" value="F:helicase activity"/>
    <property type="evidence" value="ECO:0007669"/>
    <property type="project" value="UniProtKB-KW"/>
</dbReference>
<dbReference type="PANTHER" id="PTHR45629">
    <property type="entry name" value="SNF2/RAD54 FAMILY MEMBER"/>
    <property type="match status" value="1"/>
</dbReference>
<dbReference type="PANTHER" id="PTHR45629:SF7">
    <property type="entry name" value="DNA EXCISION REPAIR PROTEIN ERCC-6-RELATED"/>
    <property type="match status" value="1"/>
</dbReference>
<dbReference type="InterPro" id="IPR013663">
    <property type="entry name" value="Helicase_SWF/SNF/SWI_bac"/>
</dbReference>
<dbReference type="GO" id="GO:0008270">
    <property type="term" value="F:zinc ion binding"/>
    <property type="evidence" value="ECO:0007669"/>
    <property type="project" value="UniProtKB-KW"/>
</dbReference>
<evidence type="ECO:0000256" key="1">
    <source>
        <dbReference type="ARBA" id="ARBA00022801"/>
    </source>
</evidence>
<gene>
    <name evidence="6" type="ordered locus">CPR_0986</name>
</gene>
<keyword evidence="6" id="KW-0067">ATP-binding</keyword>
<evidence type="ECO:0000256" key="2">
    <source>
        <dbReference type="PROSITE-ProRule" id="PRU00325"/>
    </source>
</evidence>
<evidence type="ECO:0000313" key="6">
    <source>
        <dbReference type="EMBL" id="ABG87267.1"/>
    </source>
</evidence>
<dbReference type="AlphaFoldDB" id="Q0SU98"/>
<dbReference type="Pfam" id="PF00176">
    <property type="entry name" value="SNF2-rel_dom"/>
    <property type="match status" value="1"/>
</dbReference>
<keyword evidence="2" id="KW-0863">Zinc-finger</keyword>
<evidence type="ECO:0000259" key="5">
    <source>
        <dbReference type="PROSITE" id="PS51194"/>
    </source>
</evidence>
<dbReference type="PROSITE" id="PS50966">
    <property type="entry name" value="ZF_SWIM"/>
    <property type="match status" value="1"/>
</dbReference>
<dbReference type="Pfam" id="PF00271">
    <property type="entry name" value="Helicase_C"/>
    <property type="match status" value="1"/>
</dbReference>
<dbReference type="GO" id="GO:0015616">
    <property type="term" value="F:DNA translocase activity"/>
    <property type="evidence" value="ECO:0007669"/>
    <property type="project" value="TreeGrafter"/>
</dbReference>
<protein>
    <submittedName>
        <fullName evidence="6">Putative helicase</fullName>
    </submittedName>
</protein>
<dbReference type="PROSITE" id="PS51194">
    <property type="entry name" value="HELICASE_CTER"/>
    <property type="match status" value="1"/>
</dbReference>
<dbReference type="CDD" id="cd18793">
    <property type="entry name" value="SF2_C_SNF"/>
    <property type="match status" value="1"/>
</dbReference>
<evidence type="ECO:0000259" key="3">
    <source>
        <dbReference type="PROSITE" id="PS50966"/>
    </source>
</evidence>
<dbReference type="SMART" id="SM00490">
    <property type="entry name" value="HELICc"/>
    <property type="match status" value="1"/>
</dbReference>
<reference evidence="6 7" key="1">
    <citation type="journal article" date="2006" name="Genome Res.">
        <title>Skewed genomic variability in strains of the toxigenic bacterial pathogen, Clostridium perfringens.</title>
        <authorList>
            <person name="Myers G.S."/>
            <person name="Rasko D.A."/>
            <person name="Cheung J.K."/>
            <person name="Ravel J."/>
            <person name="Seshadri R."/>
            <person name="Deboy R.T."/>
            <person name="Ren Q."/>
            <person name="Varga J."/>
            <person name="Awad M.M."/>
            <person name="Brinkac L.M."/>
            <person name="Daugherty S.C."/>
            <person name="Haft D.H."/>
            <person name="Dodson R.J."/>
            <person name="Madupu R."/>
            <person name="Nelson W.C."/>
            <person name="Rosovitz M.J."/>
            <person name="Sullivan S.A."/>
            <person name="Khouri H."/>
            <person name="Dimitrov G.I."/>
            <person name="Watkins K.L."/>
            <person name="Mulligan S."/>
            <person name="Benton J."/>
            <person name="Radune D."/>
            <person name="Fisher D.J."/>
            <person name="Atkins H.S."/>
            <person name="Hiscox T."/>
            <person name="Jost B.H."/>
            <person name="Billington S.J."/>
            <person name="Songer J.G."/>
            <person name="McClane B.A."/>
            <person name="Titball R.W."/>
            <person name="Rood J.I."/>
            <person name="Melville S.B."/>
            <person name="Paulsen I.T."/>
        </authorList>
    </citation>
    <scope>NUCLEOTIDE SEQUENCE [LARGE SCALE GENOMIC DNA]</scope>
    <source>
        <strain evidence="7">SM101 / Type A</strain>
    </source>
</reference>
<dbReference type="GO" id="GO:0016787">
    <property type="term" value="F:hydrolase activity"/>
    <property type="evidence" value="ECO:0007669"/>
    <property type="project" value="UniProtKB-KW"/>
</dbReference>
<feature type="domain" description="Helicase C-terminal" evidence="5">
    <location>
        <begin position="902"/>
        <end position="1068"/>
    </location>
</feature>
<dbReference type="Gene3D" id="3.40.50.10810">
    <property type="entry name" value="Tandem AAA-ATPase domain"/>
    <property type="match status" value="1"/>
</dbReference>
<dbReference type="Proteomes" id="UP000001824">
    <property type="component" value="Chromosome"/>
</dbReference>
<dbReference type="InterPro" id="IPR001650">
    <property type="entry name" value="Helicase_C-like"/>
</dbReference>
<dbReference type="Pfam" id="PF08455">
    <property type="entry name" value="SNF2_assoc"/>
    <property type="match status" value="1"/>
</dbReference>
<dbReference type="PROSITE" id="PS51192">
    <property type="entry name" value="HELICASE_ATP_BIND_1"/>
    <property type="match status" value="1"/>
</dbReference>
<dbReference type="CDD" id="cd18012">
    <property type="entry name" value="DEXQc_arch_SWI2_SNF2"/>
    <property type="match status" value="1"/>
</dbReference>
<proteinExistence type="predicted"/>
<name>Q0SU98_CLOPS</name>
<keyword evidence="2" id="KW-0479">Metal-binding</keyword>
<dbReference type="InterPro" id="IPR027417">
    <property type="entry name" value="P-loop_NTPase"/>
</dbReference>
<keyword evidence="2" id="KW-0862">Zinc</keyword>
<dbReference type="InterPro" id="IPR014001">
    <property type="entry name" value="Helicase_ATP-bd"/>
</dbReference>
<accession>Q0SU98</accession>
<evidence type="ECO:0000259" key="4">
    <source>
        <dbReference type="PROSITE" id="PS51192"/>
    </source>
</evidence>
<dbReference type="InterPro" id="IPR038718">
    <property type="entry name" value="SNF2-like_sf"/>
</dbReference>
<keyword evidence="6" id="KW-0347">Helicase</keyword>